<dbReference type="Proteomes" id="UP000799536">
    <property type="component" value="Unassembled WGS sequence"/>
</dbReference>
<organism evidence="3 4">
    <name type="scientific">Delitschia confertaspora ATCC 74209</name>
    <dbReference type="NCBI Taxonomy" id="1513339"/>
    <lineage>
        <taxon>Eukaryota</taxon>
        <taxon>Fungi</taxon>
        <taxon>Dikarya</taxon>
        <taxon>Ascomycota</taxon>
        <taxon>Pezizomycotina</taxon>
        <taxon>Dothideomycetes</taxon>
        <taxon>Pleosporomycetidae</taxon>
        <taxon>Pleosporales</taxon>
        <taxon>Delitschiaceae</taxon>
        <taxon>Delitschia</taxon>
    </lineage>
</organism>
<sequence length="384" mass="41366">MTSVTPFRIQKSRKSTSSSAPRRGTSSPRNTSRPVKQENYEYDDPLDDTGVVASLASNLNFRDVPQFIQYIRFRMFTEIPQNGAGMNSTRIAEVLNYRLALPPIVSVAHIDALSTSSTNIEREIVELAHKGVLRKMTIPSRGIGAAAAGDGVVLVSEWERLVRENGQLSDVLKTKYIEALKTNKTSATIPNTAFTPAEISALTTTGFLTNSTASAARTSTFARPTTASLGSLASLSSSGSKNASGSIGAVGGQFATHHISGGTGRAAVPLAYYNFSLPNAGSHIKLVIESRAHLINLLQRMSRHREAPMNALRERWDGGVVGEDAQSQAKKARGEFKGVLPGRTKKWKQFWGLSFEWVLEECVGAGLVELFETGSVGVGVRAVK</sequence>
<reference evidence="3" key="1">
    <citation type="journal article" date="2020" name="Stud. Mycol.">
        <title>101 Dothideomycetes genomes: a test case for predicting lifestyles and emergence of pathogens.</title>
        <authorList>
            <person name="Haridas S."/>
            <person name="Albert R."/>
            <person name="Binder M."/>
            <person name="Bloem J."/>
            <person name="Labutti K."/>
            <person name="Salamov A."/>
            <person name="Andreopoulos B."/>
            <person name="Baker S."/>
            <person name="Barry K."/>
            <person name="Bills G."/>
            <person name="Bluhm B."/>
            <person name="Cannon C."/>
            <person name="Castanera R."/>
            <person name="Culley D."/>
            <person name="Daum C."/>
            <person name="Ezra D."/>
            <person name="Gonzalez J."/>
            <person name="Henrissat B."/>
            <person name="Kuo A."/>
            <person name="Liang C."/>
            <person name="Lipzen A."/>
            <person name="Lutzoni F."/>
            <person name="Magnuson J."/>
            <person name="Mondo S."/>
            <person name="Nolan M."/>
            <person name="Ohm R."/>
            <person name="Pangilinan J."/>
            <person name="Park H.-J."/>
            <person name="Ramirez L."/>
            <person name="Alfaro M."/>
            <person name="Sun H."/>
            <person name="Tritt A."/>
            <person name="Yoshinaga Y."/>
            <person name="Zwiers L.-H."/>
            <person name="Turgeon B."/>
            <person name="Goodwin S."/>
            <person name="Spatafora J."/>
            <person name="Crous P."/>
            <person name="Grigoriev I."/>
        </authorList>
    </citation>
    <scope>NUCLEOTIDE SEQUENCE</scope>
    <source>
        <strain evidence="3">ATCC 74209</strain>
    </source>
</reference>
<dbReference type="InterPro" id="IPR018865">
    <property type="entry name" value="STK19-like"/>
</dbReference>
<evidence type="ECO:0000256" key="2">
    <source>
        <dbReference type="SAM" id="MobiDB-lite"/>
    </source>
</evidence>
<dbReference type="GO" id="GO:0046579">
    <property type="term" value="P:positive regulation of Ras protein signal transduction"/>
    <property type="evidence" value="ECO:0007669"/>
    <property type="project" value="TreeGrafter"/>
</dbReference>
<evidence type="ECO:0008006" key="5">
    <source>
        <dbReference type="Google" id="ProtNLM"/>
    </source>
</evidence>
<comment type="caution">
    <text evidence="3">The sequence shown here is derived from an EMBL/GenBank/DDBJ whole genome shotgun (WGS) entry which is preliminary data.</text>
</comment>
<dbReference type="EMBL" id="ML994004">
    <property type="protein sequence ID" value="KAF2200803.1"/>
    <property type="molecule type" value="Genomic_DNA"/>
</dbReference>
<proteinExistence type="inferred from homology"/>
<dbReference type="OrthoDB" id="3980126at2759"/>
<keyword evidence="4" id="KW-1185">Reference proteome</keyword>
<name>A0A9P4JQL9_9PLEO</name>
<comment type="similarity">
    <text evidence="1">Belongs to the STK19 family.</text>
</comment>
<dbReference type="PANTHER" id="PTHR15243">
    <property type="entry name" value="SERINE/THREONINE-PROTEIN KINASE 19"/>
    <property type="match status" value="1"/>
</dbReference>
<evidence type="ECO:0000313" key="4">
    <source>
        <dbReference type="Proteomes" id="UP000799536"/>
    </source>
</evidence>
<dbReference type="PANTHER" id="PTHR15243:SF0">
    <property type="entry name" value="SERINE_THREONINE-PROTEIN KINASE 19"/>
    <property type="match status" value="1"/>
</dbReference>
<evidence type="ECO:0000313" key="3">
    <source>
        <dbReference type="EMBL" id="KAF2200803.1"/>
    </source>
</evidence>
<gene>
    <name evidence="3" type="ORF">GQ43DRAFT_441197</name>
</gene>
<dbReference type="AlphaFoldDB" id="A0A9P4JQL9"/>
<evidence type="ECO:0000256" key="1">
    <source>
        <dbReference type="ARBA" id="ARBA00093458"/>
    </source>
</evidence>
<feature type="region of interest" description="Disordered" evidence="2">
    <location>
        <begin position="1"/>
        <end position="44"/>
    </location>
</feature>
<dbReference type="Pfam" id="PF10494">
    <property type="entry name" value="Stk19"/>
    <property type="match status" value="1"/>
</dbReference>
<accession>A0A9P4JQL9</accession>
<protein>
    <recommendedName>
        <fullName evidence="5">Serine-threonine protein kinase 19</fullName>
    </recommendedName>
</protein>
<feature type="compositionally biased region" description="Polar residues" evidence="2">
    <location>
        <begin position="15"/>
        <end position="34"/>
    </location>
</feature>